<evidence type="ECO:0000313" key="3">
    <source>
        <dbReference type="Proteomes" id="UP001058271"/>
    </source>
</evidence>
<feature type="transmembrane region" description="Helical" evidence="1">
    <location>
        <begin position="62"/>
        <end position="83"/>
    </location>
</feature>
<evidence type="ECO:0000256" key="1">
    <source>
        <dbReference type="SAM" id="Phobius"/>
    </source>
</evidence>
<dbReference type="Proteomes" id="UP001058271">
    <property type="component" value="Chromosome"/>
</dbReference>
<evidence type="ECO:0000313" key="2">
    <source>
        <dbReference type="EMBL" id="UWZ33526.1"/>
    </source>
</evidence>
<keyword evidence="1" id="KW-1133">Transmembrane helix</keyword>
<feature type="transmembrane region" description="Helical" evidence="1">
    <location>
        <begin position="21"/>
        <end position="42"/>
    </location>
</feature>
<protein>
    <recommendedName>
        <fullName evidence="4">DUF4386 family protein</fullName>
    </recommendedName>
</protein>
<dbReference type="RefSeq" id="WP_260722779.1">
    <property type="nucleotide sequence ID" value="NZ_BAAABS010000062.1"/>
</dbReference>
<sequence>MTTTVTETTRRAGRGWALSGALGGLVGLAGLLVGADLTATVGDGIKDNTLVVAAIADHRGYVWAYQVVCSVAAVCIVIFAAGLRRHLGAQEPAGSLVPGVAAAGLGLVAATLVVGGGICTELYWALGEPERWDPDTVASLVEIYNTIAWLWVGAGVSAAAVAVGGFRHGSASRWLAAVSALLALLVFATQVFPAQYGSLFPGALWVSVAGLAFLFGGQRGGAGPERAGTPSRVTGTG</sequence>
<keyword evidence="1" id="KW-0472">Membrane</keyword>
<reference evidence="2" key="1">
    <citation type="submission" date="2021-04" db="EMBL/GenBank/DDBJ databases">
        <title>Biosynthetic gene clusters of Dactylosporangioum roseum.</title>
        <authorList>
            <person name="Hartkoorn R.C."/>
            <person name="Beaudoing E."/>
            <person name="Hot D."/>
            <person name="Moureu S."/>
        </authorList>
    </citation>
    <scope>NUCLEOTIDE SEQUENCE</scope>
    <source>
        <strain evidence="2">NRRL B-16295</strain>
    </source>
</reference>
<feature type="transmembrane region" description="Helical" evidence="1">
    <location>
        <begin position="173"/>
        <end position="192"/>
    </location>
</feature>
<keyword evidence="1" id="KW-0812">Transmembrane</keyword>
<feature type="transmembrane region" description="Helical" evidence="1">
    <location>
        <begin position="198"/>
        <end position="216"/>
    </location>
</feature>
<dbReference type="EMBL" id="CP073721">
    <property type="protein sequence ID" value="UWZ33526.1"/>
    <property type="molecule type" value="Genomic_DNA"/>
</dbReference>
<organism evidence="2 3">
    <name type="scientific">Dactylosporangium roseum</name>
    <dbReference type="NCBI Taxonomy" id="47989"/>
    <lineage>
        <taxon>Bacteria</taxon>
        <taxon>Bacillati</taxon>
        <taxon>Actinomycetota</taxon>
        <taxon>Actinomycetes</taxon>
        <taxon>Micromonosporales</taxon>
        <taxon>Micromonosporaceae</taxon>
        <taxon>Dactylosporangium</taxon>
    </lineage>
</organism>
<feature type="transmembrane region" description="Helical" evidence="1">
    <location>
        <begin position="95"/>
        <end position="126"/>
    </location>
</feature>
<name>A0ABY5YVX5_9ACTN</name>
<gene>
    <name evidence="2" type="ORF">Drose_19640</name>
</gene>
<keyword evidence="3" id="KW-1185">Reference proteome</keyword>
<accession>A0ABY5YVX5</accession>
<evidence type="ECO:0008006" key="4">
    <source>
        <dbReference type="Google" id="ProtNLM"/>
    </source>
</evidence>
<proteinExistence type="predicted"/>
<feature type="transmembrane region" description="Helical" evidence="1">
    <location>
        <begin position="146"/>
        <end position="166"/>
    </location>
</feature>